<sequence>MYGDPGRLGALPHSRPAQPLPLPRPQLSDREIEVLRCWLQSDSKSEVCRRMFLAPGTINTHLARIRGKYEALGRRAGTKASLVARALQDGLIDITEL</sequence>
<dbReference type="RefSeq" id="WP_277830841.1">
    <property type="nucleotide sequence ID" value="NZ_JAAIVF010000001.1"/>
</dbReference>
<name>A0A9X4M156_9ACTN</name>
<dbReference type="PANTHER" id="PTHR44688:SF16">
    <property type="entry name" value="DNA-BINDING TRANSCRIPTIONAL ACTIVATOR DEVR_DOSR"/>
    <property type="match status" value="1"/>
</dbReference>
<feature type="region of interest" description="Disordered" evidence="4">
    <location>
        <begin position="1"/>
        <end position="25"/>
    </location>
</feature>
<keyword evidence="2" id="KW-0238">DNA-binding</keyword>
<dbReference type="PANTHER" id="PTHR44688">
    <property type="entry name" value="DNA-BINDING TRANSCRIPTIONAL ACTIVATOR DEVR_DOSR"/>
    <property type="match status" value="1"/>
</dbReference>
<dbReference type="Gene3D" id="1.10.10.10">
    <property type="entry name" value="Winged helix-like DNA-binding domain superfamily/Winged helix DNA-binding domain"/>
    <property type="match status" value="1"/>
</dbReference>
<proteinExistence type="predicted"/>
<protein>
    <submittedName>
        <fullName evidence="6">Helix-turn-helix transcriptional regulator</fullName>
    </submittedName>
</protein>
<dbReference type="EMBL" id="JANRHA010000004">
    <property type="protein sequence ID" value="MDG3014442.1"/>
    <property type="molecule type" value="Genomic_DNA"/>
</dbReference>
<keyword evidence="7" id="KW-1185">Reference proteome</keyword>
<gene>
    <name evidence="6" type="ORF">NVS88_07715</name>
</gene>
<dbReference type="GO" id="GO:0003677">
    <property type="term" value="F:DNA binding"/>
    <property type="evidence" value="ECO:0007669"/>
    <property type="project" value="UniProtKB-KW"/>
</dbReference>
<keyword evidence="3" id="KW-0804">Transcription</keyword>
<dbReference type="AlphaFoldDB" id="A0A9X4M156"/>
<reference evidence="6" key="1">
    <citation type="submission" date="2022-08" db="EMBL/GenBank/DDBJ databases">
        <title>Genome analysis of Corynebacteriales strain.</title>
        <authorList>
            <person name="Lee S.D."/>
        </authorList>
    </citation>
    <scope>NUCLEOTIDE SEQUENCE</scope>
    <source>
        <strain evidence="6">D3-21</strain>
    </source>
</reference>
<organism evidence="6 7">
    <name type="scientific">Speluncibacter jeojiensis</name>
    <dbReference type="NCBI Taxonomy" id="2710754"/>
    <lineage>
        <taxon>Bacteria</taxon>
        <taxon>Bacillati</taxon>
        <taxon>Actinomycetota</taxon>
        <taxon>Actinomycetes</taxon>
        <taxon>Mycobacteriales</taxon>
        <taxon>Speluncibacteraceae</taxon>
        <taxon>Speluncibacter</taxon>
    </lineage>
</organism>
<evidence type="ECO:0000256" key="1">
    <source>
        <dbReference type="ARBA" id="ARBA00023015"/>
    </source>
</evidence>
<keyword evidence="1" id="KW-0805">Transcription regulation</keyword>
<dbReference type="GO" id="GO:0006355">
    <property type="term" value="P:regulation of DNA-templated transcription"/>
    <property type="evidence" value="ECO:0007669"/>
    <property type="project" value="InterPro"/>
</dbReference>
<dbReference type="InterPro" id="IPR000792">
    <property type="entry name" value="Tscrpt_reg_LuxR_C"/>
</dbReference>
<accession>A0A9X4M156</accession>
<evidence type="ECO:0000313" key="6">
    <source>
        <dbReference type="EMBL" id="MDG3014442.1"/>
    </source>
</evidence>
<dbReference type="InterPro" id="IPR016032">
    <property type="entry name" value="Sig_transdc_resp-reg_C-effctor"/>
</dbReference>
<evidence type="ECO:0000256" key="2">
    <source>
        <dbReference type="ARBA" id="ARBA00023125"/>
    </source>
</evidence>
<dbReference type="SMART" id="SM00421">
    <property type="entry name" value="HTH_LUXR"/>
    <property type="match status" value="1"/>
</dbReference>
<dbReference type="InterPro" id="IPR036388">
    <property type="entry name" value="WH-like_DNA-bd_sf"/>
</dbReference>
<comment type="caution">
    <text evidence="6">The sequence shown here is derived from an EMBL/GenBank/DDBJ whole genome shotgun (WGS) entry which is preliminary data.</text>
</comment>
<feature type="domain" description="HTH luxR-type" evidence="5">
    <location>
        <begin position="24"/>
        <end position="81"/>
    </location>
</feature>
<dbReference type="SUPFAM" id="SSF46894">
    <property type="entry name" value="C-terminal effector domain of the bipartite response regulators"/>
    <property type="match status" value="1"/>
</dbReference>
<evidence type="ECO:0000256" key="3">
    <source>
        <dbReference type="ARBA" id="ARBA00023163"/>
    </source>
</evidence>
<evidence type="ECO:0000313" key="7">
    <source>
        <dbReference type="Proteomes" id="UP001152755"/>
    </source>
</evidence>
<evidence type="ECO:0000256" key="4">
    <source>
        <dbReference type="SAM" id="MobiDB-lite"/>
    </source>
</evidence>
<evidence type="ECO:0000259" key="5">
    <source>
        <dbReference type="SMART" id="SM00421"/>
    </source>
</evidence>
<dbReference type="Proteomes" id="UP001152755">
    <property type="component" value="Unassembled WGS sequence"/>
</dbReference>
<dbReference type="Pfam" id="PF00196">
    <property type="entry name" value="GerE"/>
    <property type="match status" value="1"/>
</dbReference>